<evidence type="ECO:0000313" key="13">
    <source>
        <dbReference type="Proteomes" id="UP001161017"/>
    </source>
</evidence>
<feature type="transmembrane region" description="Helical" evidence="8">
    <location>
        <begin position="727"/>
        <end position="744"/>
    </location>
</feature>
<evidence type="ECO:0000256" key="8">
    <source>
        <dbReference type="SAM" id="Phobius"/>
    </source>
</evidence>
<dbReference type="PANTHER" id="PTHR13018:SF5">
    <property type="entry name" value="RE44586P"/>
    <property type="match status" value="1"/>
</dbReference>
<evidence type="ECO:0000313" key="12">
    <source>
        <dbReference type="EMBL" id="MDI1493306.1"/>
    </source>
</evidence>
<dbReference type="InterPro" id="IPR045122">
    <property type="entry name" value="Csc1-like"/>
</dbReference>
<dbReference type="PANTHER" id="PTHR13018">
    <property type="entry name" value="PROBABLE MEMBRANE PROTEIN DUF221-RELATED"/>
    <property type="match status" value="1"/>
</dbReference>
<comment type="subcellular location">
    <subcellularLocation>
        <location evidence="1">Membrane</location>
        <topology evidence="1">Multi-pass membrane protein</topology>
    </subcellularLocation>
</comment>
<name>A0AA43TVP9_9LECA</name>
<evidence type="ECO:0000256" key="7">
    <source>
        <dbReference type="SAM" id="MobiDB-lite"/>
    </source>
</evidence>
<evidence type="ECO:0008006" key="14">
    <source>
        <dbReference type="Google" id="ProtNLM"/>
    </source>
</evidence>
<proteinExistence type="inferred from homology"/>
<feature type="region of interest" description="Disordered" evidence="7">
    <location>
        <begin position="291"/>
        <end position="329"/>
    </location>
</feature>
<evidence type="ECO:0000256" key="4">
    <source>
        <dbReference type="ARBA" id="ARBA00022692"/>
    </source>
</evidence>
<keyword evidence="3" id="KW-0813">Transport</keyword>
<dbReference type="GO" id="GO:0005886">
    <property type="term" value="C:plasma membrane"/>
    <property type="evidence" value="ECO:0007669"/>
    <property type="project" value="TreeGrafter"/>
</dbReference>
<keyword evidence="13" id="KW-1185">Reference proteome</keyword>
<organism evidence="12 13">
    <name type="scientific">Ramalina farinacea</name>
    <dbReference type="NCBI Taxonomy" id="258253"/>
    <lineage>
        <taxon>Eukaryota</taxon>
        <taxon>Fungi</taxon>
        <taxon>Dikarya</taxon>
        <taxon>Ascomycota</taxon>
        <taxon>Pezizomycotina</taxon>
        <taxon>Lecanoromycetes</taxon>
        <taxon>OSLEUM clade</taxon>
        <taxon>Lecanoromycetidae</taxon>
        <taxon>Lecanorales</taxon>
        <taxon>Lecanorineae</taxon>
        <taxon>Ramalinaceae</taxon>
        <taxon>Ramalina</taxon>
    </lineage>
</organism>
<dbReference type="EMBL" id="JAPUFD010000025">
    <property type="protein sequence ID" value="MDI1493306.1"/>
    <property type="molecule type" value="Genomic_DNA"/>
</dbReference>
<dbReference type="Proteomes" id="UP001161017">
    <property type="component" value="Unassembled WGS sequence"/>
</dbReference>
<feature type="transmembrane region" description="Helical" evidence="8">
    <location>
        <begin position="483"/>
        <end position="508"/>
    </location>
</feature>
<dbReference type="Pfam" id="PF14703">
    <property type="entry name" value="PHM7_cyt"/>
    <property type="match status" value="1"/>
</dbReference>
<evidence type="ECO:0000259" key="10">
    <source>
        <dbReference type="Pfam" id="PF13967"/>
    </source>
</evidence>
<feature type="domain" description="CSC1/OSCA1-like N-terminal transmembrane" evidence="10">
    <location>
        <begin position="27"/>
        <end position="207"/>
    </location>
</feature>
<dbReference type="InterPro" id="IPR027815">
    <property type="entry name" value="CSC1/OSCA1-like_cyt"/>
</dbReference>
<evidence type="ECO:0000259" key="9">
    <source>
        <dbReference type="Pfam" id="PF02714"/>
    </source>
</evidence>
<evidence type="ECO:0000256" key="3">
    <source>
        <dbReference type="ARBA" id="ARBA00022448"/>
    </source>
</evidence>
<comment type="caution">
    <text evidence="12">The sequence shown here is derived from an EMBL/GenBank/DDBJ whole genome shotgun (WGS) entry which is preliminary data.</text>
</comment>
<sequence>MDNPIHSLQNHTGDPYQNQTKNQRDIQTQSVISIALGLVAFTSFCVLRPRWTSLYAARKRQKNAASVLPELPDTFLGWIPALYRISEEEVLASAGLDAYVFLAFFGMAIKFLAVTFFFQLVVMLPIHHTDTGDWGLPDNTRKNVTDPKASSWPSKGLGWETGDFTTILEKGQKGQKGVPGPTERMLWLYVFFVYLFSALAIYLIVSETKKIIRVRQDYLGRQSTITDRTIRLSGIPEELRSEDLIKETIESLDIGKVDSVLLCRDWEELDGMVAKRRKVLDQLEHAWTANTRSKEQNRKASQRDRSSHGAGTGGEGAPLLDGNGASHDDESGYRPKVRIWFGTLNLQSRKVDAIDYYEEKLRKLDEQIKSSRNKVFKPTPLAFVTLDKTASAQMAVQALMDPEPMKLLANLAPAPSDVNWENTYLSRSTRMFRAWSITLVIALLTIFWSLLLVPLAGLLSLENIGKVSPQLKDALASHQISRALIQTGVPTLLFSLLSVAVPYLYYWLSTYQGMTSQGDVEMSLISKNFFFTFFNLFVVFTIFGTVSNASDKIDSARSEIGKSLKDATYIAYVLASSLKNLVLFYMNLIILQGLGLFPFRLLEFGSVALYPFYNYPRSHKTPRDIAAARQPPVFSYGFYLPQTILIYIICIVYSVLPGSWFVLFFGLLYFLLGGFIYKYQLLYAMDHRQHSTGRAWPIICNRIVLGLVVFQLAMAGILGLSLAIKRAVLIAPLIAFTIWFIVFYQRTYEPLMKFIAIRSLSREPPYGALQPGESRYDSETGGGRAVDENEETGMRYINPSLVLPLEKLWLDSQPEGREDAVDVGGEGGVEAGAQVV</sequence>
<feature type="transmembrane region" description="Helical" evidence="8">
    <location>
        <begin position="186"/>
        <end position="205"/>
    </location>
</feature>
<evidence type="ECO:0000256" key="1">
    <source>
        <dbReference type="ARBA" id="ARBA00004141"/>
    </source>
</evidence>
<keyword evidence="4 8" id="KW-0812">Transmembrane</keyword>
<feature type="transmembrane region" description="Helical" evidence="8">
    <location>
        <begin position="26"/>
        <end position="47"/>
    </location>
</feature>
<feature type="compositionally biased region" description="Basic and acidic residues" evidence="7">
    <location>
        <begin position="292"/>
        <end position="307"/>
    </location>
</feature>
<evidence type="ECO:0000259" key="11">
    <source>
        <dbReference type="Pfam" id="PF14703"/>
    </source>
</evidence>
<dbReference type="AlphaFoldDB" id="A0AA43TVP9"/>
<comment type="similarity">
    <text evidence="2">Belongs to the CSC1 (TC 1.A.17) family.</text>
</comment>
<feature type="transmembrane region" description="Helical" evidence="8">
    <location>
        <begin position="699"/>
        <end position="721"/>
    </location>
</feature>
<evidence type="ECO:0000256" key="5">
    <source>
        <dbReference type="ARBA" id="ARBA00022989"/>
    </source>
</evidence>
<keyword evidence="6 8" id="KW-0472">Membrane</keyword>
<dbReference type="InterPro" id="IPR003864">
    <property type="entry name" value="CSC1/OSCA1-like_7TM"/>
</dbReference>
<feature type="transmembrane region" description="Helical" evidence="8">
    <location>
        <begin position="528"/>
        <end position="549"/>
    </location>
</feature>
<dbReference type="GO" id="GO:0005227">
    <property type="term" value="F:calcium-activated cation channel activity"/>
    <property type="evidence" value="ECO:0007669"/>
    <property type="project" value="InterPro"/>
</dbReference>
<dbReference type="Pfam" id="PF02714">
    <property type="entry name" value="RSN1_7TM"/>
    <property type="match status" value="1"/>
</dbReference>
<evidence type="ECO:0000256" key="2">
    <source>
        <dbReference type="ARBA" id="ARBA00007779"/>
    </source>
</evidence>
<evidence type="ECO:0000256" key="6">
    <source>
        <dbReference type="ARBA" id="ARBA00023136"/>
    </source>
</evidence>
<reference evidence="12" key="1">
    <citation type="journal article" date="2023" name="Genome Biol. Evol.">
        <title>First Whole Genome Sequence and Flow Cytometry Genome Size Data for the Lichen-Forming Fungus Ramalina farinacea (Ascomycota).</title>
        <authorList>
            <person name="Llewellyn T."/>
            <person name="Mian S."/>
            <person name="Hill R."/>
            <person name="Leitch I.J."/>
            <person name="Gaya E."/>
        </authorList>
    </citation>
    <scope>NUCLEOTIDE SEQUENCE</scope>
    <source>
        <strain evidence="12">LIQ254RAFAR</strain>
    </source>
</reference>
<feature type="domain" description="CSC1/OSCA1-like 7TM region" evidence="9">
    <location>
        <begin position="433"/>
        <end position="717"/>
    </location>
</feature>
<gene>
    <name evidence="12" type="ORF">OHK93_005094</name>
</gene>
<protein>
    <recommendedName>
        <fullName evidence="14">DUF221-domain-containing protein</fullName>
    </recommendedName>
</protein>
<feature type="transmembrane region" description="Helical" evidence="8">
    <location>
        <begin position="569"/>
        <end position="590"/>
    </location>
</feature>
<dbReference type="Pfam" id="PF13967">
    <property type="entry name" value="RSN1_TM"/>
    <property type="match status" value="1"/>
</dbReference>
<feature type="transmembrane region" description="Helical" evidence="8">
    <location>
        <begin position="98"/>
        <end position="118"/>
    </location>
</feature>
<dbReference type="InterPro" id="IPR032880">
    <property type="entry name" value="CSC1/OSCA1-like_N"/>
</dbReference>
<feature type="domain" description="CSC1/OSCA1-like cytosolic" evidence="11">
    <location>
        <begin position="227"/>
        <end position="422"/>
    </location>
</feature>
<feature type="region of interest" description="Disordered" evidence="7">
    <location>
        <begin position="817"/>
        <end position="836"/>
    </location>
</feature>
<feature type="transmembrane region" description="Helical" evidence="8">
    <location>
        <begin position="660"/>
        <end position="679"/>
    </location>
</feature>
<keyword evidence="5 8" id="KW-1133">Transmembrane helix</keyword>
<feature type="transmembrane region" description="Helical" evidence="8">
    <location>
        <begin position="633"/>
        <end position="654"/>
    </location>
</feature>
<feature type="region of interest" description="Disordered" evidence="7">
    <location>
        <begin position="1"/>
        <end position="22"/>
    </location>
</feature>
<feature type="transmembrane region" description="Helical" evidence="8">
    <location>
        <begin position="434"/>
        <end position="462"/>
    </location>
</feature>
<accession>A0AA43TVP9</accession>